<dbReference type="EMBL" id="QSVF01000020">
    <property type="protein sequence ID" value="RGO08495.1"/>
    <property type="molecule type" value="Genomic_DNA"/>
</dbReference>
<feature type="domain" description="Serine aminopeptidase S33" evidence="1">
    <location>
        <begin position="10"/>
        <end position="129"/>
    </location>
</feature>
<evidence type="ECO:0000313" key="3">
    <source>
        <dbReference type="Proteomes" id="UP000261087"/>
    </source>
</evidence>
<proteinExistence type="predicted"/>
<name>A0A3E5FNY6_9FIRM</name>
<organism evidence="2 3">
    <name type="scientific">Thomasclavelia spiroformis</name>
    <dbReference type="NCBI Taxonomy" id="29348"/>
    <lineage>
        <taxon>Bacteria</taxon>
        <taxon>Bacillati</taxon>
        <taxon>Bacillota</taxon>
        <taxon>Erysipelotrichia</taxon>
        <taxon>Erysipelotrichales</taxon>
        <taxon>Coprobacillaceae</taxon>
        <taxon>Thomasclavelia</taxon>
    </lineage>
</organism>
<dbReference type="PANTHER" id="PTHR11614">
    <property type="entry name" value="PHOSPHOLIPASE-RELATED"/>
    <property type="match status" value="1"/>
</dbReference>
<dbReference type="RefSeq" id="WP_117605118.1">
    <property type="nucleotide sequence ID" value="NZ_CAXVJN010000036.1"/>
</dbReference>
<dbReference type="Gene3D" id="3.40.50.1820">
    <property type="entry name" value="alpha/beta hydrolase"/>
    <property type="match status" value="1"/>
</dbReference>
<dbReference type="AlphaFoldDB" id="A0A3E5FNY6"/>
<dbReference type="InterPro" id="IPR051044">
    <property type="entry name" value="MAG_DAG_Lipase"/>
</dbReference>
<reference evidence="2 3" key="1">
    <citation type="submission" date="2018-08" db="EMBL/GenBank/DDBJ databases">
        <title>A genome reference for cultivated species of the human gut microbiota.</title>
        <authorList>
            <person name="Zou Y."/>
            <person name="Xue W."/>
            <person name="Luo G."/>
        </authorList>
    </citation>
    <scope>NUCLEOTIDE SEQUENCE [LARGE SCALE GENOMIC DNA]</scope>
    <source>
        <strain evidence="2 3">OM02-6</strain>
    </source>
</reference>
<dbReference type="InterPro" id="IPR029058">
    <property type="entry name" value="AB_hydrolase_fold"/>
</dbReference>
<dbReference type="Proteomes" id="UP000261087">
    <property type="component" value="Unassembled WGS sequence"/>
</dbReference>
<comment type="caution">
    <text evidence="2">The sequence shown here is derived from an EMBL/GenBank/DDBJ whole genome shotgun (WGS) entry which is preliminary data.</text>
</comment>
<evidence type="ECO:0000313" key="2">
    <source>
        <dbReference type="EMBL" id="RGO08495.1"/>
    </source>
</evidence>
<protein>
    <recommendedName>
        <fullName evidence="1">Serine aminopeptidase S33 domain-containing protein</fullName>
    </recommendedName>
</protein>
<dbReference type="SUPFAM" id="SSF53474">
    <property type="entry name" value="alpha/beta-Hydrolases"/>
    <property type="match status" value="1"/>
</dbReference>
<sequence length="179" mass="20686">METIKKKIIGIFQIVHGITEHMERYEELAKYFCKKGFLVFGINVTGHGKSLYAGKIKGYFGNEGSWQSVVENVYQSYLLIKKQYANIPYYLIGFSMESFIVRTLMIKKDTELKINGCFLLGTGYQPPFLLKIIKIIVKSNCKKVGEQNSSKLIDSLTFDNYNKKFKPIETNIDWLLKIK</sequence>
<accession>A0A3E5FNY6</accession>
<evidence type="ECO:0000259" key="1">
    <source>
        <dbReference type="Pfam" id="PF12146"/>
    </source>
</evidence>
<gene>
    <name evidence="2" type="ORF">DXB31_08440</name>
</gene>
<dbReference type="InterPro" id="IPR022742">
    <property type="entry name" value="Hydrolase_4"/>
</dbReference>
<dbReference type="Pfam" id="PF12146">
    <property type="entry name" value="Hydrolase_4"/>
    <property type="match status" value="1"/>
</dbReference>